<dbReference type="Pfam" id="PF13458">
    <property type="entry name" value="Peripla_BP_6"/>
    <property type="match status" value="1"/>
</dbReference>
<evidence type="ECO:0000313" key="6">
    <source>
        <dbReference type="Proteomes" id="UP000054977"/>
    </source>
</evidence>
<dbReference type="InterPro" id="IPR051010">
    <property type="entry name" value="BCAA_transport"/>
</dbReference>
<dbReference type="RefSeq" id="WP_125474158.1">
    <property type="nucleotide sequence ID" value="NZ_FCNW02000023.1"/>
</dbReference>
<dbReference type="InterPro" id="IPR028081">
    <property type="entry name" value="Leu-bd"/>
</dbReference>
<dbReference type="InterPro" id="IPR028082">
    <property type="entry name" value="Peripla_BP_I"/>
</dbReference>
<dbReference type="PROSITE" id="PS51257">
    <property type="entry name" value="PROKAR_LIPOPROTEIN"/>
    <property type="match status" value="1"/>
</dbReference>
<dbReference type="PANTHER" id="PTHR30483">
    <property type="entry name" value="LEUCINE-SPECIFIC-BINDING PROTEIN"/>
    <property type="match status" value="1"/>
</dbReference>
<comment type="similarity">
    <text evidence="1">Belongs to the leucine-binding protein family.</text>
</comment>
<protein>
    <submittedName>
        <fullName evidence="5">Branched-chain amino acid ABC transporter periplasmic branched-chain amino acid-binding protein</fullName>
    </submittedName>
</protein>
<gene>
    <name evidence="5" type="ORF">AWB65_04046</name>
</gene>
<dbReference type="CDD" id="cd06327">
    <property type="entry name" value="PBP1_SBP-like"/>
    <property type="match status" value="1"/>
</dbReference>
<dbReference type="STRING" id="326474.AWB65_04046"/>
<dbReference type="SUPFAM" id="SSF53822">
    <property type="entry name" value="Periplasmic binding protein-like I"/>
    <property type="match status" value="1"/>
</dbReference>
<feature type="chain" id="PRO_5011118562" evidence="3">
    <location>
        <begin position="28"/>
        <end position="415"/>
    </location>
</feature>
<evidence type="ECO:0000259" key="4">
    <source>
        <dbReference type="Pfam" id="PF13458"/>
    </source>
</evidence>
<dbReference type="PANTHER" id="PTHR30483:SF6">
    <property type="entry name" value="PERIPLASMIC BINDING PROTEIN OF ABC TRANSPORTER FOR NATURAL AMINO ACIDS"/>
    <property type="match status" value="1"/>
</dbReference>
<comment type="caution">
    <text evidence="5">The sequence shown here is derived from an EMBL/GenBank/DDBJ whole genome shotgun (WGS) entry which is preliminary data.</text>
</comment>
<sequence>MFRQLACSAMSAAVAMACASGSQAASAADISDGVVKIGVLTDMSSIFSDIGGKGSVVAAQMAVDDFGGKVLGVPVKVISADHQNKTDVAATVAREWFDNQQVDMVQDLLPSSVALAVSNVAKEKHRIAIASGAGTTKLSNEACSPYTIQYSYDTYALTTSLVKAMARAGDNSWYFLTVDYALGASLKNDSAAALNAAGGKVIGESKHPMHAADLSSNLLQAQASHAKVIGLANAGADTVNAIKTAREFGINAPGKQKIAGLQMFISDVHSLGLKSAQGMMLTTPFYWDRTDASRAWSQRFLAKTGRMPTFIQAGVYSSTLHYLKAVQASNTDSSDAVLAQMRKTPVNDFFATNGVIRADGLMVHDMYIAEVKSPEQSKKPWDYYTIKQTIPADEAYAPLSASHCPLASGKIVAGK</sequence>
<evidence type="ECO:0000313" key="5">
    <source>
        <dbReference type="EMBL" id="SAL50014.1"/>
    </source>
</evidence>
<dbReference type="OrthoDB" id="8887944at2"/>
<keyword evidence="2 3" id="KW-0732">Signal</keyword>
<accession>A0A158I077</accession>
<keyword evidence="6" id="KW-1185">Reference proteome</keyword>
<organism evidence="5 6">
    <name type="scientific">Caballeronia humi</name>
    <dbReference type="NCBI Taxonomy" id="326474"/>
    <lineage>
        <taxon>Bacteria</taxon>
        <taxon>Pseudomonadati</taxon>
        <taxon>Pseudomonadota</taxon>
        <taxon>Betaproteobacteria</taxon>
        <taxon>Burkholderiales</taxon>
        <taxon>Burkholderiaceae</taxon>
        <taxon>Caballeronia</taxon>
    </lineage>
</organism>
<dbReference type="AlphaFoldDB" id="A0A158I077"/>
<proteinExistence type="inferred from homology"/>
<name>A0A158I077_9BURK</name>
<evidence type="ECO:0000256" key="1">
    <source>
        <dbReference type="ARBA" id="ARBA00010062"/>
    </source>
</evidence>
<feature type="signal peptide" evidence="3">
    <location>
        <begin position="1"/>
        <end position="27"/>
    </location>
</feature>
<reference evidence="5" key="1">
    <citation type="submission" date="2016-01" db="EMBL/GenBank/DDBJ databases">
        <authorList>
            <person name="Peeters C."/>
        </authorList>
    </citation>
    <scope>NUCLEOTIDE SEQUENCE [LARGE SCALE GENOMIC DNA]</scope>
    <source>
        <strain evidence="5">LMG 22934</strain>
    </source>
</reference>
<dbReference type="Gene3D" id="3.40.50.2300">
    <property type="match status" value="2"/>
</dbReference>
<evidence type="ECO:0000256" key="2">
    <source>
        <dbReference type="ARBA" id="ARBA00022729"/>
    </source>
</evidence>
<evidence type="ECO:0000256" key="3">
    <source>
        <dbReference type="SAM" id="SignalP"/>
    </source>
</evidence>
<dbReference type="EMBL" id="FCNW02000023">
    <property type="protein sequence ID" value="SAL50014.1"/>
    <property type="molecule type" value="Genomic_DNA"/>
</dbReference>
<feature type="domain" description="Leucine-binding protein" evidence="4">
    <location>
        <begin position="35"/>
        <end position="372"/>
    </location>
</feature>
<dbReference type="Proteomes" id="UP000054977">
    <property type="component" value="Unassembled WGS sequence"/>
</dbReference>